<dbReference type="InterPro" id="IPR040837">
    <property type="entry name" value="Bact_RF_family7"/>
</dbReference>
<evidence type="ECO:0000313" key="1">
    <source>
        <dbReference type="EMBL" id="TCS86276.1"/>
    </source>
</evidence>
<dbReference type="EMBL" id="SMAD01000008">
    <property type="protein sequence ID" value="TCS86276.1"/>
    <property type="molecule type" value="Genomic_DNA"/>
</dbReference>
<protein>
    <submittedName>
        <fullName evidence="1">Uncharacterized protein</fullName>
    </submittedName>
</protein>
<dbReference type="RefSeq" id="WP_132129680.1">
    <property type="nucleotide sequence ID" value="NZ_CP042432.1"/>
</dbReference>
<accession>A0A4R3KNX8</accession>
<dbReference type="AlphaFoldDB" id="A0A4R3KNX8"/>
<evidence type="ECO:0000313" key="2">
    <source>
        <dbReference type="Proteomes" id="UP000295807"/>
    </source>
</evidence>
<sequence>MQPLSATDFTKLATFRSSPAISIYIPTHRSGVEVNELQDAQLFKSLLQETRKKLDEHGMKKGEIAPLVQAGADLLEDDDFWRNQQQSLGVFMGKDFFFAVKMPDKVNSEVFVGPHFHVIPLFPLLKPKPFFFLVLSKGNARFFRGNRFGIGEMEVKGLPNGIDDVIHFEEKGGQQTFRRGGNKGKAAFHGHGAGLADEDEYIALYLKEVDQTLMTEVLAAEKAPLLLAGAEGMITRYRQESRYPHVAAMSLPGNHEHENTSDLFEKVLPVLQPYFEEDTENALKNYYNHSATSLSSTDPFKVFAACFYGKVSDLFVDAGLHIRGVFNPETGQASFRENFGIATDCLVNQGAVQAYLANGNVHVLKKEKMPEGGKVAAFMRYA</sequence>
<name>A0A4R3KNX8_9SPHI</name>
<proteinExistence type="predicted"/>
<gene>
    <name evidence="1" type="ORF">EDD80_10868</name>
</gene>
<reference evidence="1 2" key="1">
    <citation type="submission" date="2019-03" db="EMBL/GenBank/DDBJ databases">
        <title>Genomic Encyclopedia of Type Strains, Phase IV (KMG-IV): sequencing the most valuable type-strain genomes for metagenomic binning, comparative biology and taxonomic classification.</title>
        <authorList>
            <person name="Goeker M."/>
        </authorList>
    </citation>
    <scope>NUCLEOTIDE SEQUENCE [LARGE SCALE GENOMIC DNA]</scope>
    <source>
        <strain evidence="1 2">DSM 21100</strain>
    </source>
</reference>
<keyword evidence="2" id="KW-1185">Reference proteome</keyword>
<comment type="caution">
    <text evidence="1">The sequence shown here is derived from an EMBL/GenBank/DDBJ whole genome shotgun (WGS) entry which is preliminary data.</text>
</comment>
<organism evidence="1 2">
    <name type="scientific">Anseongella ginsenosidimutans</name>
    <dbReference type="NCBI Taxonomy" id="496056"/>
    <lineage>
        <taxon>Bacteria</taxon>
        <taxon>Pseudomonadati</taxon>
        <taxon>Bacteroidota</taxon>
        <taxon>Sphingobacteriia</taxon>
        <taxon>Sphingobacteriales</taxon>
        <taxon>Sphingobacteriaceae</taxon>
        <taxon>Anseongella</taxon>
    </lineage>
</organism>
<dbReference type="Proteomes" id="UP000295807">
    <property type="component" value="Unassembled WGS sequence"/>
</dbReference>
<dbReference type="Pfam" id="PF18849">
    <property type="entry name" value="baeRF_family7"/>
    <property type="match status" value="1"/>
</dbReference>
<dbReference type="OrthoDB" id="4393931at2"/>